<dbReference type="InterPro" id="IPR035906">
    <property type="entry name" value="MetI-like_sf"/>
</dbReference>
<evidence type="ECO:0000313" key="7">
    <source>
        <dbReference type="Proteomes" id="UP001523401"/>
    </source>
</evidence>
<feature type="transmembrane region" description="Helical" evidence="5">
    <location>
        <begin position="123"/>
        <end position="148"/>
    </location>
</feature>
<reference evidence="6 7" key="1">
    <citation type="submission" date="2022-06" db="EMBL/GenBank/DDBJ databases">
        <title>Whole-genome of Asaia lannensis strain LMG 27011T.</title>
        <authorList>
            <person name="Sombolestani A."/>
        </authorList>
    </citation>
    <scope>NUCLEOTIDE SEQUENCE [LARGE SCALE GENOMIC DNA]</scope>
    <source>
        <strain evidence="6 7">NBRC 102526</strain>
    </source>
</reference>
<feature type="transmembrane region" description="Helical" evidence="5">
    <location>
        <begin position="72"/>
        <end position="91"/>
    </location>
</feature>
<keyword evidence="2 5" id="KW-0812">Transmembrane</keyword>
<evidence type="ECO:0000256" key="1">
    <source>
        <dbReference type="ARBA" id="ARBA00004141"/>
    </source>
</evidence>
<evidence type="ECO:0000256" key="4">
    <source>
        <dbReference type="ARBA" id="ARBA00023136"/>
    </source>
</evidence>
<evidence type="ECO:0000256" key="5">
    <source>
        <dbReference type="SAM" id="Phobius"/>
    </source>
</evidence>
<comment type="caution">
    <text evidence="6">The sequence shown here is derived from an EMBL/GenBank/DDBJ whole genome shotgun (WGS) entry which is preliminary data.</text>
</comment>
<gene>
    <name evidence="6" type="ORF">NF685_08510</name>
</gene>
<name>A0ABT1CGT0_9PROT</name>
<feature type="transmembrane region" description="Helical" evidence="5">
    <location>
        <begin position="6"/>
        <end position="28"/>
    </location>
</feature>
<proteinExistence type="predicted"/>
<evidence type="ECO:0000256" key="2">
    <source>
        <dbReference type="ARBA" id="ARBA00022692"/>
    </source>
</evidence>
<dbReference type="Proteomes" id="UP001523401">
    <property type="component" value="Unassembled WGS sequence"/>
</dbReference>
<comment type="subcellular location">
    <subcellularLocation>
        <location evidence="1">Membrane</location>
        <topology evidence="1">Multi-pass membrane protein</topology>
    </subcellularLocation>
</comment>
<evidence type="ECO:0000256" key="3">
    <source>
        <dbReference type="ARBA" id="ARBA00022989"/>
    </source>
</evidence>
<feature type="transmembrane region" description="Helical" evidence="5">
    <location>
        <begin position="40"/>
        <end position="60"/>
    </location>
</feature>
<keyword evidence="3 5" id="KW-1133">Transmembrane helix</keyword>
<keyword evidence="4 5" id="KW-0472">Membrane</keyword>
<dbReference type="EMBL" id="JAMXQU010000005">
    <property type="protein sequence ID" value="MCO6160067.1"/>
    <property type="molecule type" value="Genomic_DNA"/>
</dbReference>
<accession>A0ABT1CGT0</accession>
<evidence type="ECO:0000313" key="6">
    <source>
        <dbReference type="EMBL" id="MCO6160067.1"/>
    </source>
</evidence>
<protein>
    <recommendedName>
        <fullName evidence="8">ABC transporter permease protein</fullName>
    </recommendedName>
</protein>
<evidence type="ECO:0008006" key="8">
    <source>
        <dbReference type="Google" id="ProtNLM"/>
    </source>
</evidence>
<organism evidence="6 7">
    <name type="scientific">Asaia lannensis NBRC 102526</name>
    <dbReference type="NCBI Taxonomy" id="1307926"/>
    <lineage>
        <taxon>Bacteria</taxon>
        <taxon>Pseudomonadati</taxon>
        <taxon>Pseudomonadota</taxon>
        <taxon>Alphaproteobacteria</taxon>
        <taxon>Acetobacterales</taxon>
        <taxon>Acetobacteraceae</taxon>
        <taxon>Asaia</taxon>
    </lineage>
</organism>
<dbReference type="RefSeq" id="WP_252849312.1">
    <property type="nucleotide sequence ID" value="NZ_BAPW01000028.1"/>
</dbReference>
<dbReference type="Gene3D" id="1.10.3720.10">
    <property type="entry name" value="MetI-like"/>
    <property type="match status" value="1"/>
</dbReference>
<keyword evidence="7" id="KW-1185">Reference proteome</keyword>
<dbReference type="SUPFAM" id="SSF161098">
    <property type="entry name" value="MetI-like"/>
    <property type="match status" value="1"/>
</dbReference>
<sequence>MADLGSMIMAIVSVCAGWLLGLILVALAAATRPASVTRRLAAMIAYTASGALMGGLWLSYASGLAQHQEAGLGSLFLCGILLAPVCALPVMRRIAGSIEGLVRAASGLGASPYQRMVLLWLPLLRVPLLLSTGISIAVVLLCVCLSGYGHG</sequence>